<name>A0A4Y5TS23_9CAUD</name>
<evidence type="ECO:0000313" key="2">
    <source>
        <dbReference type="Proteomes" id="UP000320940"/>
    </source>
</evidence>
<gene>
    <name evidence="1" type="ORF">CPT_Marfa_134</name>
</gene>
<dbReference type="EMBL" id="MN044033">
    <property type="protein sequence ID" value="QDB71789.1"/>
    <property type="molecule type" value="Genomic_DNA"/>
</dbReference>
<accession>A0A4Y5TS23</accession>
<evidence type="ECO:0000313" key="1">
    <source>
        <dbReference type="EMBL" id="QDB71789.1"/>
    </source>
</evidence>
<dbReference type="Proteomes" id="UP000320940">
    <property type="component" value="Segment"/>
</dbReference>
<protein>
    <submittedName>
        <fullName evidence="1">Uncharacterized protein</fullName>
    </submittedName>
</protein>
<keyword evidence="2" id="KW-1185">Reference proteome</keyword>
<proteinExistence type="predicted"/>
<reference evidence="2" key="1">
    <citation type="submission" date="2019-06" db="EMBL/GenBank/DDBJ databases">
        <title>Complete genome of the novel Klebsiella pneumoniae phage Marfa.</title>
        <authorList>
            <person name="Harb L."/>
            <person name="Boeckman J."/>
            <person name="Newkirk H."/>
            <person name="Liu M."/>
            <person name="Gill J."/>
            <person name="Ramsey J."/>
        </authorList>
    </citation>
    <scope>NUCLEOTIDE SEQUENCE [LARGE SCALE GENOMIC DNA]</scope>
</reference>
<sequence length="100" mass="11498">MRRNITAGYPASLFESQDFIEFNEVTEFLPASWVLQYADLIVRNCSEPLYQSAWKACMEGFRAGAASWEDEDGYSDALFDVYVDEAITEALEEFIYKNVK</sequence>
<organism evidence="1 2">
    <name type="scientific">Klebsiella phage Marfa</name>
    <dbReference type="NCBI Taxonomy" id="2587809"/>
    <lineage>
        <taxon>Viruses</taxon>
        <taxon>Duplodnaviria</taxon>
        <taxon>Heunggongvirae</taxon>
        <taxon>Uroviricota</taxon>
        <taxon>Caudoviricetes</taxon>
        <taxon>Marfavirus</taxon>
        <taxon>Marfavirus marfa</taxon>
    </lineage>
</organism>